<gene>
    <name evidence="1" type="ORF">METZ01_LOCUS121169</name>
</gene>
<evidence type="ECO:0000313" key="1">
    <source>
        <dbReference type="EMBL" id="SVA68315.1"/>
    </source>
</evidence>
<accession>A0A381XUD1</accession>
<reference evidence="1" key="1">
    <citation type="submission" date="2018-05" db="EMBL/GenBank/DDBJ databases">
        <authorList>
            <person name="Lanie J.A."/>
            <person name="Ng W.-L."/>
            <person name="Kazmierczak K.M."/>
            <person name="Andrzejewski T.M."/>
            <person name="Davidsen T.M."/>
            <person name="Wayne K.J."/>
            <person name="Tettelin H."/>
            <person name="Glass J.I."/>
            <person name="Rusch D."/>
            <person name="Podicherti R."/>
            <person name="Tsui H.-C.T."/>
            <person name="Winkler M.E."/>
        </authorList>
    </citation>
    <scope>NUCLEOTIDE SEQUENCE</scope>
</reference>
<sequence>MLYGEIGFVLGLPVKNVALYPQLKLRIKMNEGFFMGTSH</sequence>
<organism evidence="1">
    <name type="scientific">marine metagenome</name>
    <dbReference type="NCBI Taxonomy" id="408172"/>
    <lineage>
        <taxon>unclassified sequences</taxon>
        <taxon>metagenomes</taxon>
        <taxon>ecological metagenomes</taxon>
    </lineage>
</organism>
<dbReference type="AlphaFoldDB" id="A0A381XUD1"/>
<protein>
    <submittedName>
        <fullName evidence="1">Uncharacterized protein</fullName>
    </submittedName>
</protein>
<name>A0A381XUD1_9ZZZZ</name>
<dbReference type="EMBL" id="UINC01016402">
    <property type="protein sequence ID" value="SVA68315.1"/>
    <property type="molecule type" value="Genomic_DNA"/>
</dbReference>
<proteinExistence type="predicted"/>